<dbReference type="InterPro" id="IPR007921">
    <property type="entry name" value="CHAP_dom"/>
</dbReference>
<organism evidence="2 3">
    <name type="scientific">Streptomyces caniscabiei</name>
    <dbReference type="NCBI Taxonomy" id="2746961"/>
    <lineage>
        <taxon>Bacteria</taxon>
        <taxon>Bacillati</taxon>
        <taxon>Actinomycetota</taxon>
        <taxon>Actinomycetes</taxon>
        <taxon>Kitasatosporales</taxon>
        <taxon>Streptomycetaceae</taxon>
        <taxon>Streptomyces</taxon>
    </lineage>
</organism>
<dbReference type="Pfam" id="PF05257">
    <property type="entry name" value="CHAP"/>
    <property type="match status" value="1"/>
</dbReference>
<dbReference type="EMBL" id="JACYXT010000003">
    <property type="protein sequence ID" value="MBD9723177.1"/>
    <property type="molecule type" value="Genomic_DNA"/>
</dbReference>
<gene>
    <name evidence="2" type="ORF">IHE70_07965</name>
</gene>
<evidence type="ECO:0000259" key="1">
    <source>
        <dbReference type="Pfam" id="PF05257"/>
    </source>
</evidence>
<accession>A0A927QIQ6</accession>
<reference evidence="2" key="1">
    <citation type="submission" date="2020-09" db="EMBL/GenBank/DDBJ databases">
        <title>Streptomyces canutascabiei sp. nov., which causes potato common scab and is distributed across the world.</title>
        <authorList>
            <person name="Nguyen H.P."/>
            <person name="Weisberg A.J."/>
            <person name="Chang J.H."/>
            <person name="Clarke C.R."/>
        </authorList>
    </citation>
    <scope>NUCLEOTIDE SEQUENCE</scope>
    <source>
        <strain evidence="2">ID-01-6.2a</strain>
    </source>
</reference>
<evidence type="ECO:0000313" key="2">
    <source>
        <dbReference type="EMBL" id="MBD9723177.1"/>
    </source>
</evidence>
<comment type="caution">
    <text evidence="2">The sequence shown here is derived from an EMBL/GenBank/DDBJ whole genome shotgun (WGS) entry which is preliminary data.</text>
</comment>
<dbReference type="GeneID" id="79933464"/>
<protein>
    <submittedName>
        <fullName evidence="2">CHAP domain-containing protein</fullName>
    </submittedName>
</protein>
<dbReference type="AlphaFoldDB" id="A0A927QIQ6"/>
<dbReference type="InterPro" id="IPR023346">
    <property type="entry name" value="Lysozyme-like_dom_sf"/>
</dbReference>
<feature type="domain" description="Peptidase C51" evidence="1">
    <location>
        <begin position="43"/>
        <end position="121"/>
    </location>
</feature>
<name>A0A927QIQ6_9ACTN</name>
<sequence>MGQTDTLIAIEKTEVGYREGFSNGKYNNRQKFSPAVPGLEWSQNQAWCQTFQSWAFQQAGVKSLAPVTASCVAAVDWYKSRGRFSYYPAIGAMVFFGPSGGSHVGLVHKYDADYTYTIEGNTNASGSNEGNGVYLKKRARRSAYLYGYGLPQFEEGVVTADPGLKNRPGFTYMATAVSRESDGLFAAEPEEALPWVSANEITWAATHPTAEDQAAGNGHRTTADDVALVQDALEKVMGVAPDDPHAVFEAETQELFERFRAEKLGHHGADGHGVPRPAELVELGRRSDLFNVRAGSSPAAEQPWVSLNQVVWASTHSAEEERAQPGGAASPKADVALVQDGLEKVMHTQAIDERGIFEDATQALYDEFRRTVLHFSGADATGTPGMQSLTELGQRAGLFRVGVGSPAGGLPGGGGIEGLGQIDPKQVTFHRFTGEGTPEEWIEQAARAAGVQPSRYWVKGFMTAIPRESSGNPNACNLWDSNAKTPAGFSKVKDYGDGNRGGDLGIVRLNGALTHFQCSRGIVQCIPQTFAQRHAPGTSVNIYDPVACIAAAMRYVRNRYGVTADGSNLARRVAQFDPDRPGGGY</sequence>
<dbReference type="SUPFAM" id="SSF53955">
    <property type="entry name" value="Lysozyme-like"/>
    <property type="match status" value="1"/>
</dbReference>
<dbReference type="Proteomes" id="UP000661025">
    <property type="component" value="Unassembled WGS sequence"/>
</dbReference>
<proteinExistence type="predicted"/>
<evidence type="ECO:0000313" key="3">
    <source>
        <dbReference type="Proteomes" id="UP000661025"/>
    </source>
</evidence>
<dbReference type="RefSeq" id="WP_192334518.1">
    <property type="nucleotide sequence ID" value="NZ_CP119182.1"/>
</dbReference>